<dbReference type="Pfam" id="PF00561">
    <property type="entry name" value="Abhydrolase_1"/>
    <property type="match status" value="1"/>
</dbReference>
<proteinExistence type="inferred from homology"/>
<comment type="similarity">
    <text evidence="3 11">Belongs to the peptidase S33 family.</text>
</comment>
<feature type="active site" description="Nucleophile" evidence="12">
    <location>
        <position position="109"/>
    </location>
</feature>
<dbReference type="InterPro" id="IPR000073">
    <property type="entry name" value="AB_hydrolase_1"/>
</dbReference>
<dbReference type="EMBL" id="WRPA01000014">
    <property type="protein sequence ID" value="MXR70014.1"/>
    <property type="molecule type" value="Genomic_DNA"/>
</dbReference>
<comment type="subcellular location">
    <subcellularLocation>
        <location evidence="2 11">Cytoplasm</location>
    </subcellularLocation>
</comment>
<gene>
    <name evidence="14" type="ORF">GNT65_15225</name>
</gene>
<keyword evidence="6 11" id="KW-0031">Aminopeptidase</keyword>
<evidence type="ECO:0000256" key="8">
    <source>
        <dbReference type="ARBA" id="ARBA00022670"/>
    </source>
</evidence>
<feature type="active site" description="Proton donor" evidence="12">
    <location>
        <position position="289"/>
    </location>
</feature>
<sequence>MSPAKSHPLIRQDWIHVGEGHQLFLAQYGDPQGIPVLYLHGGPGAGCNPQELRLFIDRGFHIYLLDQRAAGRSKPCGEVANNDFPSLVKDIERVRHWAGVEAWCLLGGSFGATLGYLYSCIYPERVLSQIYWGMFIPSDEGMLWLYGRGGAAQIFSSQYREFAAGNGDTLDSLFSHFTDSFNHPDPEVRRQSVMRWLGWELALAVPGFELSEALAEQGGALARVELHYARNDYFGGYQLMKRVGGDLTCPTIILQGELDWVCPQRLVDEFLEHHGPELLRSRLVKGGYHTLADDKMCRAVAEAVTQMGRYLATGSSPNLVSTHGGVDEKRANE</sequence>
<dbReference type="PANTHER" id="PTHR43722">
    <property type="entry name" value="PROLINE IMINOPEPTIDASE"/>
    <property type="match status" value="1"/>
</dbReference>
<evidence type="ECO:0000256" key="2">
    <source>
        <dbReference type="ARBA" id="ARBA00004496"/>
    </source>
</evidence>
<dbReference type="AlphaFoldDB" id="A0A6L7I245"/>
<evidence type="ECO:0000313" key="15">
    <source>
        <dbReference type="Proteomes" id="UP000474778"/>
    </source>
</evidence>
<dbReference type="InterPro" id="IPR029058">
    <property type="entry name" value="AB_hydrolase_fold"/>
</dbReference>
<feature type="active site" evidence="12">
    <location>
        <position position="259"/>
    </location>
</feature>
<evidence type="ECO:0000256" key="7">
    <source>
        <dbReference type="ARBA" id="ARBA00022490"/>
    </source>
</evidence>
<dbReference type="PRINTS" id="PR00793">
    <property type="entry name" value="PROAMNOPTASE"/>
</dbReference>
<evidence type="ECO:0000256" key="3">
    <source>
        <dbReference type="ARBA" id="ARBA00010088"/>
    </source>
</evidence>
<dbReference type="GO" id="GO:0004177">
    <property type="term" value="F:aminopeptidase activity"/>
    <property type="evidence" value="ECO:0007669"/>
    <property type="project" value="UniProtKB-UniRule"/>
</dbReference>
<dbReference type="EC" id="3.4.11.5" evidence="4 11"/>
<dbReference type="GO" id="GO:0005737">
    <property type="term" value="C:cytoplasm"/>
    <property type="evidence" value="ECO:0007669"/>
    <property type="project" value="UniProtKB-SubCell"/>
</dbReference>
<comment type="catalytic activity">
    <reaction evidence="1 11">
        <text>Release of N-terminal proline from a peptide.</text>
        <dbReference type="EC" id="3.4.11.5"/>
    </reaction>
</comment>
<organism evidence="14 15">
    <name type="scientific">Shewanella insulae</name>
    <dbReference type="NCBI Taxonomy" id="2681496"/>
    <lineage>
        <taxon>Bacteria</taxon>
        <taxon>Pseudomonadati</taxon>
        <taxon>Pseudomonadota</taxon>
        <taxon>Gammaproteobacteria</taxon>
        <taxon>Alteromonadales</taxon>
        <taxon>Shewanellaceae</taxon>
        <taxon>Shewanella</taxon>
    </lineage>
</organism>
<dbReference type="InterPro" id="IPR002410">
    <property type="entry name" value="Peptidase_S33"/>
</dbReference>
<keyword evidence="15" id="KW-1185">Reference proteome</keyword>
<evidence type="ECO:0000256" key="9">
    <source>
        <dbReference type="ARBA" id="ARBA00022801"/>
    </source>
</evidence>
<protein>
    <recommendedName>
        <fullName evidence="5 11">Proline iminopeptidase</fullName>
        <shortName evidence="11">PIP</shortName>
        <ecNumber evidence="4 11">3.4.11.5</ecNumber>
    </recommendedName>
    <alternativeName>
        <fullName evidence="10 11">Prolyl aminopeptidase</fullName>
    </alternativeName>
</protein>
<evidence type="ECO:0000256" key="4">
    <source>
        <dbReference type="ARBA" id="ARBA00012568"/>
    </source>
</evidence>
<dbReference type="GO" id="GO:0006508">
    <property type="term" value="P:proteolysis"/>
    <property type="evidence" value="ECO:0007669"/>
    <property type="project" value="UniProtKB-KW"/>
</dbReference>
<evidence type="ECO:0000256" key="10">
    <source>
        <dbReference type="ARBA" id="ARBA00029605"/>
    </source>
</evidence>
<dbReference type="RefSeq" id="WP_160797693.1">
    <property type="nucleotide sequence ID" value="NZ_WRPA01000014.1"/>
</dbReference>
<evidence type="ECO:0000256" key="6">
    <source>
        <dbReference type="ARBA" id="ARBA00022438"/>
    </source>
</evidence>
<evidence type="ECO:0000256" key="12">
    <source>
        <dbReference type="PIRSR" id="PIRSR006431-1"/>
    </source>
</evidence>
<reference evidence="14 15" key="1">
    <citation type="submission" date="2019-12" db="EMBL/GenBank/DDBJ databases">
        <title>Shewanella insulae sp. nov., isolated from a tidal flat.</title>
        <authorList>
            <person name="Yoon J.-H."/>
        </authorList>
    </citation>
    <scope>NUCLEOTIDE SEQUENCE [LARGE SCALE GENOMIC DNA]</scope>
    <source>
        <strain evidence="14 15">JBTF-M18</strain>
    </source>
</reference>
<keyword evidence="8 11" id="KW-0645">Protease</keyword>
<comment type="caution">
    <text evidence="14">The sequence shown here is derived from an EMBL/GenBank/DDBJ whole genome shotgun (WGS) entry which is preliminary data.</text>
</comment>
<name>A0A6L7I245_9GAMM</name>
<feature type="domain" description="AB hydrolase-1" evidence="13">
    <location>
        <begin position="35"/>
        <end position="274"/>
    </location>
</feature>
<dbReference type="Gene3D" id="3.40.50.1820">
    <property type="entry name" value="alpha/beta hydrolase"/>
    <property type="match status" value="1"/>
</dbReference>
<dbReference type="SUPFAM" id="SSF53474">
    <property type="entry name" value="alpha/beta-Hydrolases"/>
    <property type="match status" value="1"/>
</dbReference>
<dbReference type="Proteomes" id="UP000474778">
    <property type="component" value="Unassembled WGS sequence"/>
</dbReference>
<evidence type="ECO:0000313" key="14">
    <source>
        <dbReference type="EMBL" id="MXR70014.1"/>
    </source>
</evidence>
<dbReference type="PANTHER" id="PTHR43722:SF1">
    <property type="entry name" value="PROLINE IMINOPEPTIDASE"/>
    <property type="match status" value="1"/>
</dbReference>
<dbReference type="InterPro" id="IPR005944">
    <property type="entry name" value="Pro_iminopeptidase"/>
</dbReference>
<accession>A0A6L7I245</accession>
<dbReference type="PIRSF" id="PIRSF006431">
    <property type="entry name" value="Pept_S33"/>
    <property type="match status" value="1"/>
</dbReference>
<evidence type="ECO:0000256" key="5">
    <source>
        <dbReference type="ARBA" id="ARBA00021843"/>
    </source>
</evidence>
<keyword evidence="7 11" id="KW-0963">Cytoplasm</keyword>
<evidence type="ECO:0000256" key="11">
    <source>
        <dbReference type="PIRNR" id="PIRNR006431"/>
    </source>
</evidence>
<evidence type="ECO:0000259" key="13">
    <source>
        <dbReference type="Pfam" id="PF00561"/>
    </source>
</evidence>
<evidence type="ECO:0000256" key="1">
    <source>
        <dbReference type="ARBA" id="ARBA00001585"/>
    </source>
</evidence>
<keyword evidence="9 11" id="KW-0378">Hydrolase</keyword>